<feature type="compositionally biased region" description="Polar residues" evidence="1">
    <location>
        <begin position="387"/>
        <end position="399"/>
    </location>
</feature>
<evidence type="ECO:0000313" key="2">
    <source>
        <dbReference type="EMBL" id="OCF22854.1"/>
    </source>
</evidence>
<evidence type="ECO:0000313" key="3">
    <source>
        <dbReference type="EMBL" id="WVW86381.1"/>
    </source>
</evidence>
<feature type="region of interest" description="Disordered" evidence="1">
    <location>
        <begin position="473"/>
        <end position="525"/>
    </location>
</feature>
<name>A0A1B9FVQ9_9TREE</name>
<feature type="compositionally biased region" description="Polar residues" evidence="1">
    <location>
        <begin position="488"/>
        <end position="509"/>
    </location>
</feature>
<feature type="compositionally biased region" description="Acidic residues" evidence="1">
    <location>
        <begin position="849"/>
        <end position="868"/>
    </location>
</feature>
<reference evidence="3" key="4">
    <citation type="submission" date="2024-02" db="EMBL/GenBank/DDBJ databases">
        <title>Comparative genomics of Cryptococcus and Kwoniella reveals pathogenesis evolution and contrasting modes of karyotype evolution via chromosome fusion or intercentromeric recombination.</title>
        <authorList>
            <person name="Coelho M.A."/>
            <person name="David-Palma M."/>
            <person name="Shea T."/>
            <person name="Bowers K."/>
            <person name="McGinley-Smith S."/>
            <person name="Mohammad A.W."/>
            <person name="Gnirke A."/>
            <person name="Yurkov A.M."/>
            <person name="Nowrousian M."/>
            <person name="Sun S."/>
            <person name="Cuomo C.A."/>
            <person name="Heitman J."/>
        </authorList>
    </citation>
    <scope>NUCLEOTIDE SEQUENCE</scope>
    <source>
        <strain evidence="3">CBS 10118</strain>
    </source>
</reference>
<feature type="compositionally biased region" description="Basic residues" evidence="1">
    <location>
        <begin position="670"/>
        <end position="681"/>
    </location>
</feature>
<accession>A0A1B9FVQ9</accession>
<feature type="compositionally biased region" description="Basic and acidic residues" evidence="1">
    <location>
        <begin position="885"/>
        <end position="903"/>
    </location>
</feature>
<reference evidence="2" key="1">
    <citation type="submission" date="2013-07" db="EMBL/GenBank/DDBJ databases">
        <title>The Genome Sequence of Cryptococcus bestiolae CBS10118.</title>
        <authorList>
            <consortium name="The Broad Institute Genome Sequencing Platform"/>
            <person name="Cuomo C."/>
            <person name="Litvintseva A."/>
            <person name="Chen Y."/>
            <person name="Heitman J."/>
            <person name="Sun S."/>
            <person name="Springer D."/>
            <person name="Dromer F."/>
            <person name="Young S.K."/>
            <person name="Zeng Q."/>
            <person name="Gargeya S."/>
            <person name="Fitzgerald M."/>
            <person name="Abouelleil A."/>
            <person name="Alvarado L."/>
            <person name="Berlin A.M."/>
            <person name="Chapman S.B."/>
            <person name="Dewar J."/>
            <person name="Goldberg J."/>
            <person name="Griggs A."/>
            <person name="Gujja S."/>
            <person name="Hansen M."/>
            <person name="Howarth C."/>
            <person name="Imamovic A."/>
            <person name="Larimer J."/>
            <person name="McCowan C."/>
            <person name="Murphy C."/>
            <person name="Pearson M."/>
            <person name="Priest M."/>
            <person name="Roberts A."/>
            <person name="Saif S."/>
            <person name="Shea T."/>
            <person name="Sykes S."/>
            <person name="Wortman J."/>
            <person name="Nusbaum C."/>
            <person name="Birren B."/>
        </authorList>
    </citation>
    <scope>NUCLEOTIDE SEQUENCE [LARGE SCALE GENOMIC DNA]</scope>
    <source>
        <strain evidence="2">CBS 10118</strain>
    </source>
</reference>
<dbReference type="EMBL" id="CP144547">
    <property type="protein sequence ID" value="WVW86381.1"/>
    <property type="molecule type" value="Genomic_DNA"/>
</dbReference>
<dbReference type="VEuPathDB" id="FungiDB:I302_07199"/>
<feature type="region of interest" description="Disordered" evidence="1">
    <location>
        <begin position="142"/>
        <end position="186"/>
    </location>
</feature>
<feature type="region of interest" description="Disordered" evidence="1">
    <location>
        <begin position="582"/>
        <end position="948"/>
    </location>
</feature>
<feature type="compositionally biased region" description="Basic and acidic residues" evidence="1">
    <location>
        <begin position="723"/>
        <end position="732"/>
    </location>
</feature>
<feature type="region of interest" description="Disordered" evidence="1">
    <location>
        <begin position="1"/>
        <end position="54"/>
    </location>
</feature>
<feature type="compositionally biased region" description="Polar residues" evidence="1">
    <location>
        <begin position="164"/>
        <end position="181"/>
    </location>
</feature>
<dbReference type="AlphaFoldDB" id="A0A1B9FVQ9"/>
<reference evidence="3" key="2">
    <citation type="submission" date="2013-07" db="EMBL/GenBank/DDBJ databases">
        <authorList>
            <consortium name="The Broad Institute Genome Sequencing Platform"/>
            <person name="Cuomo C."/>
            <person name="Litvintseva A."/>
            <person name="Chen Y."/>
            <person name="Heitman J."/>
            <person name="Sun S."/>
            <person name="Springer D."/>
            <person name="Dromer F."/>
            <person name="Young S.K."/>
            <person name="Zeng Q."/>
            <person name="Gargeya S."/>
            <person name="Fitzgerald M."/>
            <person name="Abouelleil A."/>
            <person name="Alvarado L."/>
            <person name="Berlin A.M."/>
            <person name="Chapman S.B."/>
            <person name="Dewar J."/>
            <person name="Goldberg J."/>
            <person name="Griggs A."/>
            <person name="Gujja S."/>
            <person name="Hansen M."/>
            <person name="Howarth C."/>
            <person name="Imamovic A."/>
            <person name="Larimer J."/>
            <person name="McCowan C."/>
            <person name="Murphy C."/>
            <person name="Pearson M."/>
            <person name="Priest M."/>
            <person name="Roberts A."/>
            <person name="Saif S."/>
            <person name="Shea T."/>
            <person name="Sykes S."/>
            <person name="Wortman J."/>
            <person name="Nusbaum C."/>
            <person name="Birren B."/>
        </authorList>
    </citation>
    <scope>NUCLEOTIDE SEQUENCE</scope>
    <source>
        <strain evidence="3">CBS 10118</strain>
    </source>
</reference>
<organism evidence="2">
    <name type="scientific">Kwoniella bestiolae CBS 10118</name>
    <dbReference type="NCBI Taxonomy" id="1296100"/>
    <lineage>
        <taxon>Eukaryota</taxon>
        <taxon>Fungi</taxon>
        <taxon>Dikarya</taxon>
        <taxon>Basidiomycota</taxon>
        <taxon>Agaricomycotina</taxon>
        <taxon>Tremellomycetes</taxon>
        <taxon>Tremellales</taxon>
        <taxon>Cryptococcaceae</taxon>
        <taxon>Kwoniella</taxon>
    </lineage>
</organism>
<feature type="region of interest" description="Disordered" evidence="1">
    <location>
        <begin position="203"/>
        <end position="455"/>
    </location>
</feature>
<proteinExistence type="predicted"/>
<feature type="compositionally biased region" description="Low complexity" evidence="1">
    <location>
        <begin position="216"/>
        <end position="233"/>
    </location>
</feature>
<dbReference type="KEGG" id="kbi:30211598"/>
<protein>
    <submittedName>
        <fullName evidence="2">Uncharacterized protein</fullName>
    </submittedName>
</protein>
<feature type="compositionally biased region" description="Acidic residues" evidence="1">
    <location>
        <begin position="904"/>
        <end position="925"/>
    </location>
</feature>
<dbReference type="GeneID" id="30211598"/>
<feature type="compositionally biased region" description="Polar residues" evidence="1">
    <location>
        <begin position="816"/>
        <end position="826"/>
    </location>
</feature>
<gene>
    <name evidence="2" type="ORF">I302_07199</name>
    <name evidence="3" type="ORF">I302_108427</name>
</gene>
<feature type="compositionally biased region" description="Basic and acidic residues" evidence="1">
    <location>
        <begin position="926"/>
        <end position="935"/>
    </location>
</feature>
<dbReference type="Proteomes" id="UP000092730">
    <property type="component" value="Chromosome 7"/>
</dbReference>
<reference evidence="2" key="3">
    <citation type="submission" date="2014-01" db="EMBL/GenBank/DDBJ databases">
        <title>Evolution of pathogenesis and genome organization in the Tremellales.</title>
        <authorList>
            <person name="Cuomo C."/>
            <person name="Litvintseva A."/>
            <person name="Heitman J."/>
            <person name="Chen Y."/>
            <person name="Sun S."/>
            <person name="Springer D."/>
            <person name="Dromer F."/>
            <person name="Young S."/>
            <person name="Zeng Q."/>
            <person name="Chapman S."/>
            <person name="Gujja S."/>
            <person name="Saif S."/>
            <person name="Birren B."/>
        </authorList>
    </citation>
    <scope>NUCLEOTIDE SEQUENCE</scope>
    <source>
        <strain evidence="2">CBS 10118</strain>
    </source>
</reference>
<dbReference type="RefSeq" id="XP_019043924.1">
    <property type="nucleotide sequence ID" value="XM_019193801.1"/>
</dbReference>
<dbReference type="OrthoDB" id="10654837at2759"/>
<feature type="compositionally biased region" description="Basic and acidic residues" evidence="1">
    <location>
        <begin position="773"/>
        <end position="788"/>
    </location>
</feature>
<feature type="compositionally biased region" description="Low complexity" evidence="1">
    <location>
        <begin position="645"/>
        <end position="655"/>
    </location>
</feature>
<sequence>MPIQRLSQEFKAAQQRRNKDPNPDEIPTTLFDRRRTYHPPKGSFGSKPSIIEGRKQYQEVHARREKEREEKEMALREKLGIGINDIKTTKANDIWDKDYVQRRPATLASQVSRAKAFPEWLRLAAERSDVSGLMAGYPRRHEVQASDDRQDSPSHQSVSGGSSFNDPPNMSNQLPYNQNPQLDRGHNMEQGYTINAYTDVHPRYDHNNLSTNGGNDQLDQLPPQYQQARQQYQHSNNYRPRAPPQPSLKLPYQPTSNSFPNQNPIYLHSNNNQWYNHTEPNQAQPASSSFNTLMENNPHPQWQDNVGPTYDAGHRGMHQNSLPIQPFDGHTPDATSTPQRDSRFYNNKNNYPSSDYSQGQQPPYQDLRQNHRPQGNQPSYPFMPNIPQGNQQGPTQQYFPQAPPVNITPSHQAGPAFTPRQNEPQVRFRSTPEVFHLPTPGSTVPSVPTAASGAGMTPIPSRQVQQTYREIHAQDPNRLTYARPPPSTSTWNSQMQSFQYTDSSGQPGSTGEGMYNETPPAKLQQAHKDIVDLKKRKKLKNKSSNSDHPQRLSKKVVQTLESMADSTYDELDLLRPDMLSLEDGGGDMSMAPVDTHRSLHSSSTKRNSPRFETSHLHGSRQVQITDHHAHRYRHDSTDDSETETSTDISDSSLSSSEEDDTYLPSSPHTAHSRRSGKSSHSRRSDSSRHSAKTSRGKKRGRSSRKRARHQKTYDHRRRKRARSDRPAERYPVSDDSDSESEQDDQDEYGALDDERYDHDREHDLNMEEDQDQDRDRSPPREREIERIPKPVKPLSAFANTVNIPPVSRVSTKRRSNANTHLGTNANTRRKNKRISRYPFPAQTEKLGDEIEGFSDEDQDMEAEEDIEMGDVQPQVNNKRGRGRSGRSENRWLRTFEEGERLSTVEEEDEEENEETQEGNEEGDGDGGEKGLRVEERTEEDLFWGDGGELGFKIWRDGY</sequence>
<feature type="compositionally biased region" description="Basic residues" evidence="1">
    <location>
        <begin position="689"/>
        <end position="722"/>
    </location>
</feature>
<feature type="compositionally biased region" description="Basic and acidic residues" evidence="1">
    <location>
        <begin position="142"/>
        <end position="152"/>
    </location>
</feature>
<feature type="compositionally biased region" description="Low complexity" evidence="1">
    <location>
        <begin position="153"/>
        <end position="163"/>
    </location>
</feature>
<feature type="compositionally biased region" description="Acidic residues" evidence="1">
    <location>
        <begin position="734"/>
        <end position="751"/>
    </location>
</feature>
<feature type="compositionally biased region" description="Basic and acidic residues" evidence="1">
    <location>
        <begin position="752"/>
        <end position="765"/>
    </location>
</feature>
<feature type="compositionally biased region" description="Polar residues" evidence="1">
    <location>
        <begin position="333"/>
        <end position="363"/>
    </location>
</feature>
<keyword evidence="4" id="KW-1185">Reference proteome</keyword>
<evidence type="ECO:0000313" key="4">
    <source>
        <dbReference type="Proteomes" id="UP000092730"/>
    </source>
</evidence>
<feature type="compositionally biased region" description="Polar residues" evidence="1">
    <location>
        <begin position="253"/>
        <end position="306"/>
    </location>
</feature>
<dbReference type="EMBL" id="KI894024">
    <property type="protein sequence ID" value="OCF22854.1"/>
    <property type="molecule type" value="Genomic_DNA"/>
</dbReference>
<feature type="compositionally biased region" description="Low complexity" evidence="1">
    <location>
        <begin position="438"/>
        <end position="449"/>
    </location>
</feature>
<evidence type="ECO:0000256" key="1">
    <source>
        <dbReference type="SAM" id="MobiDB-lite"/>
    </source>
</evidence>